<comment type="similarity">
    <text evidence="1">Belongs to the WD repeat L(2)GL family.</text>
</comment>
<feature type="region of interest" description="Disordered" evidence="3">
    <location>
        <begin position="1002"/>
        <end position="1045"/>
    </location>
</feature>
<dbReference type="GO" id="GO:0045159">
    <property type="term" value="F:myosin II binding"/>
    <property type="evidence" value="ECO:0007669"/>
    <property type="project" value="TreeGrafter"/>
</dbReference>
<dbReference type="InterPro" id="IPR036322">
    <property type="entry name" value="WD40_repeat_dom_sf"/>
</dbReference>
<evidence type="ECO:0000313" key="4">
    <source>
        <dbReference type="EMBL" id="KAI5418836.1"/>
    </source>
</evidence>
<keyword evidence="2" id="KW-0268">Exocytosis</keyword>
<dbReference type="Gene3D" id="2.130.10.10">
    <property type="entry name" value="YVTN repeat-like/Quinoprotein amine dehydrogenase"/>
    <property type="match status" value="2"/>
</dbReference>
<evidence type="ECO:0000256" key="1">
    <source>
        <dbReference type="ARBA" id="ARBA00008070"/>
    </source>
</evidence>
<evidence type="ECO:0000256" key="3">
    <source>
        <dbReference type="SAM" id="MobiDB-lite"/>
    </source>
</evidence>
<sequence>MREKSVHATQAQYGRVITNCDATLVAYGANLVLVRDSIFGLSFFPLDYSLRPDEIISVQPGGNSLEGLKASDVDPRVVFHQGIPSGGDKFAYDAIQKILALSTKDGRIKLYGKDNAQALLDSSAPLPSKFLQFIQNKGILLNVTSNNHIEVWDIEKKVLSDVYVAKEEITSFAIIQHSLYMYIGHSNANISVLKLDQNPWHIAQMKYTIPFSASYGNSEVCDDTIVVHVLPQPAAETKRVLIIFKNGQIILWDIQESRTVFRTGGNMLQALHNNETKKVTSACWACPFGSKVVVGYNNGELFIWSIPSLNTGNGPSASDHSSQSPLLKLNLGYKSEKISIASIKWLYAGGKASRLYVMGASDYASSNLLQVVLLNEHTESRMTKLGLPLSECCVDMEIISISTEQDKHKQDSFLLLGKSGHVYLYDDTFIERYLLQSKSTPSLPKGVIAKLPLASSSITTAKFISNNSNVFYSEDEYYKQLVKNHSIFVPVETNHKDGIIPSSTKFSGFSKVQNLYITGHSNGAVNFWDASCPLFTPILQLKQQSENDFSLSGIPLTTLYFDINSPLLVSGDESGTVRIFRFKPEPYATNIFSGTKKGTDHIIQSVKTVKINGTITSVNIDHRSTCLAIGSDQGHVSVFKMDGLTLLYQKHIASEISAGIISLQFLTCSLHGFDKNILAVGTKDSSVLALDNETGNMTSTETVHPKKPSKALFMQVFDGQGEVLTGSITKDGLDLSEGNHIENAPTKQLCFLLCSEKALYVYSLMHAVQGVKKVLHKKKFHSSSCCWASTFYCPSGIGLVLLFTNGRVELRSLPELSLIVETSIRGFNYSPPKSMSFSDWQICCSSKGDLVLVNGDQEIFAVSLLVQRNIFRVLDSVSCVYKKEMMLSQEELLPGPVIQKEKKRGIFSSFAGSKEKPVPPTETENPKESIQELSVIFSKENFPSIVDNNDNLAIDEDEVELNIDDIDLDDHVEKRKDRGILGIGGLNKKKLTGKFQALKGRLKEMKGNTQKTSGKEERQEEQQPGTVDQIKKRYGFSSSSNETGVAKLAESKLQENLKKLQGINLRTTEMQDTAKSFSSMANQVLRSVEQQQDKRN</sequence>
<name>A0A9D5ATM2_PEA</name>
<feature type="region of interest" description="Disordered" evidence="3">
    <location>
        <begin position="909"/>
        <end position="928"/>
    </location>
</feature>
<dbReference type="SMART" id="SM00320">
    <property type="entry name" value="WD40"/>
    <property type="match status" value="4"/>
</dbReference>
<organism evidence="4 5">
    <name type="scientific">Pisum sativum</name>
    <name type="common">Garden pea</name>
    <name type="synonym">Lathyrus oleraceus</name>
    <dbReference type="NCBI Taxonomy" id="3888"/>
    <lineage>
        <taxon>Eukaryota</taxon>
        <taxon>Viridiplantae</taxon>
        <taxon>Streptophyta</taxon>
        <taxon>Embryophyta</taxon>
        <taxon>Tracheophyta</taxon>
        <taxon>Spermatophyta</taxon>
        <taxon>Magnoliopsida</taxon>
        <taxon>eudicotyledons</taxon>
        <taxon>Gunneridae</taxon>
        <taxon>Pentapetalae</taxon>
        <taxon>rosids</taxon>
        <taxon>fabids</taxon>
        <taxon>Fabales</taxon>
        <taxon>Fabaceae</taxon>
        <taxon>Papilionoideae</taxon>
        <taxon>50 kb inversion clade</taxon>
        <taxon>NPAAA clade</taxon>
        <taxon>Hologalegina</taxon>
        <taxon>IRL clade</taxon>
        <taxon>Fabeae</taxon>
        <taxon>Lathyrus</taxon>
    </lineage>
</organism>
<dbReference type="GO" id="GO:0005737">
    <property type="term" value="C:cytoplasm"/>
    <property type="evidence" value="ECO:0007669"/>
    <property type="project" value="TreeGrafter"/>
</dbReference>
<reference evidence="4 5" key="1">
    <citation type="journal article" date="2022" name="Nat. Genet.">
        <title>Improved pea reference genome and pan-genome highlight genomic features and evolutionary characteristics.</title>
        <authorList>
            <person name="Yang T."/>
            <person name="Liu R."/>
            <person name="Luo Y."/>
            <person name="Hu S."/>
            <person name="Wang D."/>
            <person name="Wang C."/>
            <person name="Pandey M.K."/>
            <person name="Ge S."/>
            <person name="Xu Q."/>
            <person name="Li N."/>
            <person name="Li G."/>
            <person name="Huang Y."/>
            <person name="Saxena R.K."/>
            <person name="Ji Y."/>
            <person name="Li M."/>
            <person name="Yan X."/>
            <person name="He Y."/>
            <person name="Liu Y."/>
            <person name="Wang X."/>
            <person name="Xiang C."/>
            <person name="Varshney R.K."/>
            <person name="Ding H."/>
            <person name="Gao S."/>
            <person name="Zong X."/>
        </authorList>
    </citation>
    <scope>NUCLEOTIDE SEQUENCE [LARGE SCALE GENOMIC DNA]</scope>
    <source>
        <strain evidence="4 5">cv. Zhongwan 6</strain>
    </source>
</reference>
<dbReference type="Proteomes" id="UP001058974">
    <property type="component" value="Chromosome 4"/>
</dbReference>
<dbReference type="GO" id="GO:0005886">
    <property type="term" value="C:plasma membrane"/>
    <property type="evidence" value="ECO:0007669"/>
    <property type="project" value="TreeGrafter"/>
</dbReference>
<dbReference type="CDD" id="cd15873">
    <property type="entry name" value="R-SNARE_STXBP5_6"/>
    <property type="match status" value="1"/>
</dbReference>
<feature type="region of interest" description="Disordered" evidence="3">
    <location>
        <begin position="1074"/>
        <end position="1096"/>
    </location>
</feature>
<evidence type="ECO:0000256" key="2">
    <source>
        <dbReference type="ARBA" id="ARBA00022483"/>
    </source>
</evidence>
<dbReference type="GO" id="GO:0005096">
    <property type="term" value="F:GTPase activator activity"/>
    <property type="evidence" value="ECO:0007669"/>
    <property type="project" value="TreeGrafter"/>
</dbReference>
<dbReference type="InterPro" id="IPR015943">
    <property type="entry name" value="WD40/YVTN_repeat-like_dom_sf"/>
</dbReference>
<dbReference type="SUPFAM" id="SSF50978">
    <property type="entry name" value="WD40 repeat-like"/>
    <property type="match status" value="2"/>
</dbReference>
<evidence type="ECO:0000313" key="5">
    <source>
        <dbReference type="Proteomes" id="UP001058974"/>
    </source>
</evidence>
<protein>
    <recommendedName>
        <fullName evidence="6">Lethal giant larvae (Lgl)-like C-terminal domain-containing protein</fullName>
    </recommendedName>
</protein>
<dbReference type="AlphaFoldDB" id="A0A9D5ATM2"/>
<comment type="caution">
    <text evidence="4">The sequence shown here is derived from an EMBL/GenBank/DDBJ whole genome shotgun (WGS) entry which is preliminary data.</text>
</comment>
<dbReference type="PANTHER" id="PTHR10241:SF39">
    <property type="entry name" value="TRANSCRIPTION FACTOR WD40-LIKE FAMILY-RELATED"/>
    <property type="match status" value="1"/>
</dbReference>
<gene>
    <name evidence="4" type="ORF">KIW84_043170</name>
</gene>
<dbReference type="GO" id="GO:0019905">
    <property type="term" value="F:syntaxin binding"/>
    <property type="evidence" value="ECO:0007669"/>
    <property type="project" value="TreeGrafter"/>
</dbReference>
<dbReference type="InterPro" id="IPR001680">
    <property type="entry name" value="WD40_rpt"/>
</dbReference>
<dbReference type="EMBL" id="JAMSHJ010000004">
    <property type="protein sequence ID" value="KAI5418836.1"/>
    <property type="molecule type" value="Genomic_DNA"/>
</dbReference>
<dbReference type="FunFam" id="2.130.10.10:FF:002568">
    <property type="entry name" value="Syntaxin-binding protein 5 isoform A"/>
    <property type="match status" value="1"/>
</dbReference>
<keyword evidence="5" id="KW-1185">Reference proteome</keyword>
<dbReference type="Gramene" id="Psat04G0317000-T1">
    <property type="protein sequence ID" value="KAI5418836.1"/>
    <property type="gene ID" value="KIW84_043170"/>
</dbReference>
<accession>A0A9D5ATM2</accession>
<dbReference type="PANTHER" id="PTHR10241">
    <property type="entry name" value="LETHAL 2 GIANT LARVAE PROTEIN"/>
    <property type="match status" value="1"/>
</dbReference>
<proteinExistence type="inferred from homology"/>
<evidence type="ECO:0008006" key="6">
    <source>
        <dbReference type="Google" id="ProtNLM"/>
    </source>
</evidence>
<feature type="compositionally biased region" description="Polar residues" evidence="3">
    <location>
        <begin position="1074"/>
        <end position="1090"/>
    </location>
</feature>
<dbReference type="GO" id="GO:0006893">
    <property type="term" value="P:Golgi to plasma membrane transport"/>
    <property type="evidence" value="ECO:0007669"/>
    <property type="project" value="TreeGrafter"/>
</dbReference>
<dbReference type="GO" id="GO:0006887">
    <property type="term" value="P:exocytosis"/>
    <property type="evidence" value="ECO:0007669"/>
    <property type="project" value="UniProtKB-KW"/>
</dbReference>